<protein>
    <recommendedName>
        <fullName evidence="6">Aminotransferase</fullName>
        <ecNumber evidence="6">2.6.1.-</ecNumber>
    </recommendedName>
</protein>
<dbReference type="RefSeq" id="WP_003773256.1">
    <property type="nucleotide sequence ID" value="NZ_ACLK02000001.1"/>
</dbReference>
<dbReference type="EMBL" id="ACLK02000001">
    <property type="protein sequence ID" value="EFY09384.1"/>
    <property type="molecule type" value="Genomic_DNA"/>
</dbReference>
<dbReference type="STRING" id="1648.A2I91_06315"/>
<dbReference type="CDD" id="cd00609">
    <property type="entry name" value="AAT_like"/>
    <property type="match status" value="1"/>
</dbReference>
<dbReference type="GO" id="GO:0008483">
    <property type="term" value="F:transaminase activity"/>
    <property type="evidence" value="ECO:0007669"/>
    <property type="project" value="UniProtKB-KW"/>
</dbReference>
<sequence>MKRRIEALTLSGIRQFSARYQGREDMVFLTIGEPDLDTPDTIKQAAVDSLMRNETHYPPAIGNLDLRDAIARHESQFNIRPYQSENVIITNGATEGLTLAIWSVVNEGDEVVIFTPSFPLYQTQVTLAGAKPVLVNTSETQFQVTPEMLENVVTPRTRAILFATPNNPTGVVYDETSIRAIRDVLTKRSDIYVIVDEVYRSMLYEGDIPSLRMDEHLQDQIIITQSFSKSHAMTGWRVGYVIAEAGLIELMHRLHQNLVTGISSFSQPACIAALDVDTQYMVEAYAIRRSYVLKRLDAMGLPYVKPEGAFYVFPSIQHFGMSSEDFATRLAEEYGLVTIPGIYFGTEGFIRISYGSPLEVLEKGLDRLERFIKDFTMDKSRKNLV</sequence>
<evidence type="ECO:0000256" key="1">
    <source>
        <dbReference type="ARBA" id="ARBA00001933"/>
    </source>
</evidence>
<dbReference type="PANTHER" id="PTHR46383">
    <property type="entry name" value="ASPARTATE AMINOTRANSFERASE"/>
    <property type="match status" value="1"/>
</dbReference>
<evidence type="ECO:0000313" key="9">
    <source>
        <dbReference type="Proteomes" id="UP000003028"/>
    </source>
</evidence>
<dbReference type="PROSITE" id="PS00105">
    <property type="entry name" value="AA_TRANSFER_CLASS_1"/>
    <property type="match status" value="1"/>
</dbReference>
<comment type="caution">
    <text evidence="8">The sequence shown here is derived from an EMBL/GenBank/DDBJ whole genome shotgun (WGS) entry which is preliminary data.</text>
</comment>
<keyword evidence="5" id="KW-0663">Pyridoxal phosphate</keyword>
<proteinExistence type="inferred from homology"/>
<dbReference type="Gene3D" id="3.40.640.10">
    <property type="entry name" value="Type I PLP-dependent aspartate aminotransferase-like (Major domain)"/>
    <property type="match status" value="1"/>
</dbReference>
<reference evidence="8" key="1">
    <citation type="submission" date="2011-01" db="EMBL/GenBank/DDBJ databases">
        <authorList>
            <person name="Muzny D."/>
            <person name="Qin X."/>
            <person name="Buhay C."/>
            <person name="Dugan-Rocha S."/>
            <person name="Ding Y."/>
            <person name="Chen G."/>
            <person name="Hawes A."/>
            <person name="Holder M."/>
            <person name="Jhangiani S."/>
            <person name="Johnson A."/>
            <person name="Khan Z."/>
            <person name="Li Z."/>
            <person name="Liu W."/>
            <person name="Liu X."/>
            <person name="Perez L."/>
            <person name="Shen H."/>
            <person name="Wang Q."/>
            <person name="Watt J."/>
            <person name="Xi L."/>
            <person name="Xin Y."/>
            <person name="Zhou J."/>
            <person name="Deng J."/>
            <person name="Jiang H."/>
            <person name="Liu Y."/>
            <person name="Qu J."/>
            <person name="Song X.-Z."/>
            <person name="Zhang L."/>
            <person name="Villasana D."/>
            <person name="Johnson A."/>
            <person name="Liu J."/>
            <person name="Liyanage D."/>
            <person name="Lorensuhewa L."/>
            <person name="Robinson T."/>
            <person name="Song A."/>
            <person name="Song B.-B."/>
            <person name="Dinh H."/>
            <person name="Thornton R."/>
            <person name="Coyle M."/>
            <person name="Francisco L."/>
            <person name="Jackson L."/>
            <person name="Javaid M."/>
            <person name="Korchina V."/>
            <person name="Kovar C."/>
            <person name="Mata R."/>
            <person name="Mathew T."/>
            <person name="Ngo R."/>
            <person name="Nguyen L."/>
            <person name="Nguyen N."/>
            <person name="Okwuonu G."/>
            <person name="Ongeri F."/>
            <person name="Pham C."/>
            <person name="Simmons D."/>
            <person name="Wilczek-Boney K."/>
            <person name="Hale W."/>
            <person name="Jakkamsetti A."/>
            <person name="Pham P."/>
            <person name="Ruth R."/>
            <person name="San Lucas F."/>
            <person name="Warren J."/>
            <person name="Zhang J."/>
            <person name="Zhao Z."/>
            <person name="Zhou C."/>
            <person name="Zhu D."/>
            <person name="Lee S."/>
            <person name="Bess C."/>
            <person name="Blankenburg K."/>
            <person name="Forbes L."/>
            <person name="Fu Q."/>
            <person name="Gubbala S."/>
            <person name="Hirani K."/>
            <person name="Jayaseelan J.C."/>
            <person name="Lara F."/>
            <person name="Munidasa M."/>
            <person name="Palculict T."/>
            <person name="Patil S."/>
            <person name="Pu L.-L."/>
            <person name="Saada N."/>
            <person name="Tang L."/>
            <person name="Weissenberger G."/>
            <person name="Zhu Y."/>
            <person name="Hemphill L."/>
            <person name="Shang Y."/>
            <person name="Youmans B."/>
            <person name="Ayvaz T."/>
            <person name="Ross M."/>
            <person name="Santibanez J."/>
            <person name="Aqrawi P."/>
            <person name="Gross S."/>
            <person name="Joshi V."/>
            <person name="Fowler G."/>
            <person name="Nazareth L."/>
            <person name="Reid J."/>
            <person name="Worley K."/>
            <person name="Petrosino J."/>
            <person name="Highlander S."/>
            <person name="Gibbs R."/>
        </authorList>
    </citation>
    <scope>NUCLEOTIDE SEQUENCE [LARGE SCALE GENOMIC DNA]</scope>
    <source>
        <strain evidence="8">ATCC 19414</strain>
    </source>
</reference>
<dbReference type="GO" id="GO:0006520">
    <property type="term" value="P:amino acid metabolic process"/>
    <property type="evidence" value="ECO:0007669"/>
    <property type="project" value="InterPro"/>
</dbReference>
<comment type="cofactor">
    <cofactor evidence="1 6">
        <name>pyridoxal 5'-phosphate</name>
        <dbReference type="ChEBI" id="CHEBI:597326"/>
    </cofactor>
</comment>
<dbReference type="Proteomes" id="UP000003028">
    <property type="component" value="Unassembled WGS sequence"/>
</dbReference>
<dbReference type="AlphaFoldDB" id="E7FUH9"/>
<organism evidence="8 9">
    <name type="scientific">Erysipelothrix rhusiopathiae ATCC 19414</name>
    <dbReference type="NCBI Taxonomy" id="525280"/>
    <lineage>
        <taxon>Bacteria</taxon>
        <taxon>Bacillati</taxon>
        <taxon>Bacillota</taxon>
        <taxon>Erysipelotrichia</taxon>
        <taxon>Erysipelotrichales</taxon>
        <taxon>Erysipelotrichaceae</taxon>
        <taxon>Erysipelothrix</taxon>
    </lineage>
</organism>
<keyword evidence="3 6" id="KW-0032">Aminotransferase</keyword>
<dbReference type="GO" id="GO:0030170">
    <property type="term" value="F:pyridoxal phosphate binding"/>
    <property type="evidence" value="ECO:0007669"/>
    <property type="project" value="InterPro"/>
</dbReference>
<dbReference type="EC" id="2.6.1.-" evidence="6"/>
<evidence type="ECO:0000256" key="5">
    <source>
        <dbReference type="ARBA" id="ARBA00022898"/>
    </source>
</evidence>
<dbReference type="Gene3D" id="3.90.1150.10">
    <property type="entry name" value="Aspartate Aminotransferase, domain 1"/>
    <property type="match status" value="1"/>
</dbReference>
<gene>
    <name evidence="8" type="primary">aspC</name>
    <name evidence="8" type="ORF">HMPREF0357_10179</name>
</gene>
<evidence type="ECO:0000256" key="4">
    <source>
        <dbReference type="ARBA" id="ARBA00022679"/>
    </source>
</evidence>
<dbReference type="InterPro" id="IPR015424">
    <property type="entry name" value="PyrdxlP-dep_Trfase"/>
</dbReference>
<dbReference type="Pfam" id="PF00155">
    <property type="entry name" value="Aminotran_1_2"/>
    <property type="match status" value="1"/>
</dbReference>
<dbReference type="InterPro" id="IPR015421">
    <property type="entry name" value="PyrdxlP-dep_Trfase_major"/>
</dbReference>
<keyword evidence="9" id="KW-1185">Reference proteome</keyword>
<dbReference type="FunFam" id="3.40.640.10:FF:000033">
    <property type="entry name" value="Aspartate aminotransferase"/>
    <property type="match status" value="1"/>
</dbReference>
<dbReference type="InterPro" id="IPR050596">
    <property type="entry name" value="AspAT/PAT-like"/>
</dbReference>
<dbReference type="InterPro" id="IPR015422">
    <property type="entry name" value="PyrdxlP-dep_Trfase_small"/>
</dbReference>
<evidence type="ECO:0000313" key="8">
    <source>
        <dbReference type="EMBL" id="EFY09384.1"/>
    </source>
</evidence>
<feature type="domain" description="Aminotransferase class I/classII large" evidence="7">
    <location>
        <begin position="25"/>
        <end position="368"/>
    </location>
</feature>
<dbReference type="OrthoDB" id="9802328at2"/>
<evidence type="ECO:0000256" key="3">
    <source>
        <dbReference type="ARBA" id="ARBA00022576"/>
    </source>
</evidence>
<comment type="similarity">
    <text evidence="2 6">Belongs to the class-I pyridoxal-phosphate-dependent aminotransferase family.</text>
</comment>
<dbReference type="SUPFAM" id="SSF53383">
    <property type="entry name" value="PLP-dependent transferases"/>
    <property type="match status" value="1"/>
</dbReference>
<dbReference type="InterPro" id="IPR004838">
    <property type="entry name" value="NHTrfase_class1_PyrdxlP-BS"/>
</dbReference>
<evidence type="ECO:0000256" key="2">
    <source>
        <dbReference type="ARBA" id="ARBA00007441"/>
    </source>
</evidence>
<evidence type="ECO:0000256" key="6">
    <source>
        <dbReference type="RuleBase" id="RU000481"/>
    </source>
</evidence>
<accession>E7FUH9</accession>
<evidence type="ECO:0000259" key="7">
    <source>
        <dbReference type="Pfam" id="PF00155"/>
    </source>
</evidence>
<dbReference type="InterPro" id="IPR004839">
    <property type="entry name" value="Aminotransferase_I/II_large"/>
</dbReference>
<dbReference type="PANTHER" id="PTHR46383:SF4">
    <property type="entry name" value="AMINOTRANSFERASE"/>
    <property type="match status" value="1"/>
</dbReference>
<keyword evidence="4 6" id="KW-0808">Transferase</keyword>
<name>E7FUH9_ERYRH</name>